<feature type="domain" description="MANSC" evidence="10">
    <location>
        <begin position="34"/>
        <end position="120"/>
    </location>
</feature>
<feature type="compositionally biased region" description="Polar residues" evidence="7">
    <location>
        <begin position="266"/>
        <end position="275"/>
    </location>
</feature>
<keyword evidence="4 8" id="KW-1133">Transmembrane helix</keyword>
<evidence type="ECO:0000256" key="3">
    <source>
        <dbReference type="ARBA" id="ARBA00022729"/>
    </source>
</evidence>
<reference evidence="12" key="1">
    <citation type="submission" date="2025-08" db="UniProtKB">
        <authorList>
            <consortium name="RefSeq"/>
        </authorList>
    </citation>
    <scope>IDENTIFICATION</scope>
</reference>
<feature type="signal peptide" evidence="9">
    <location>
        <begin position="1"/>
        <end position="22"/>
    </location>
</feature>
<evidence type="ECO:0000256" key="7">
    <source>
        <dbReference type="SAM" id="MobiDB-lite"/>
    </source>
</evidence>
<evidence type="ECO:0000256" key="5">
    <source>
        <dbReference type="ARBA" id="ARBA00023136"/>
    </source>
</evidence>
<dbReference type="PROSITE" id="PS50986">
    <property type="entry name" value="MANSC"/>
    <property type="match status" value="1"/>
</dbReference>
<feature type="chain" id="PRO_5045861937" evidence="9">
    <location>
        <begin position="23"/>
        <end position="362"/>
    </location>
</feature>
<feature type="compositionally biased region" description="Basic and acidic residues" evidence="7">
    <location>
        <begin position="226"/>
        <end position="244"/>
    </location>
</feature>
<name>A0ABM4C431_HYDVU</name>
<evidence type="ECO:0000256" key="1">
    <source>
        <dbReference type="ARBA" id="ARBA00004479"/>
    </source>
</evidence>
<evidence type="ECO:0000256" key="8">
    <source>
        <dbReference type="SAM" id="Phobius"/>
    </source>
</evidence>
<keyword evidence="6" id="KW-0325">Glycoprotein</keyword>
<dbReference type="PANTHER" id="PTHR46876:SF1">
    <property type="entry name" value="LOW-DENSITY LIPOPROTEIN RECEPTOR-RELATED PROTEIN 11"/>
    <property type="match status" value="1"/>
</dbReference>
<proteinExistence type="predicted"/>
<feature type="transmembrane region" description="Helical" evidence="8">
    <location>
        <begin position="314"/>
        <end position="337"/>
    </location>
</feature>
<feature type="region of interest" description="Disordered" evidence="7">
    <location>
        <begin position="220"/>
        <end position="289"/>
    </location>
</feature>
<dbReference type="RefSeq" id="XP_065656327.1">
    <property type="nucleotide sequence ID" value="XM_065800255.1"/>
</dbReference>
<dbReference type="GeneID" id="100202862"/>
<comment type="subcellular location">
    <subcellularLocation>
        <location evidence="1">Membrane</location>
        <topology evidence="1">Single-pass type I membrane protein</topology>
    </subcellularLocation>
</comment>
<evidence type="ECO:0000259" key="10">
    <source>
        <dbReference type="PROSITE" id="PS50986"/>
    </source>
</evidence>
<evidence type="ECO:0000256" key="9">
    <source>
        <dbReference type="SAM" id="SignalP"/>
    </source>
</evidence>
<keyword evidence="5 8" id="KW-0472">Membrane</keyword>
<organism evidence="11 12">
    <name type="scientific">Hydra vulgaris</name>
    <name type="common">Hydra</name>
    <name type="synonym">Hydra attenuata</name>
    <dbReference type="NCBI Taxonomy" id="6087"/>
    <lineage>
        <taxon>Eukaryota</taxon>
        <taxon>Metazoa</taxon>
        <taxon>Cnidaria</taxon>
        <taxon>Hydrozoa</taxon>
        <taxon>Hydroidolina</taxon>
        <taxon>Anthoathecata</taxon>
        <taxon>Aplanulata</taxon>
        <taxon>Hydridae</taxon>
        <taxon>Hydra</taxon>
    </lineage>
</organism>
<sequence length="362" mass="40640">MMGSLSLSCFLFATFIYNFSYASFIEDCPKPTSVLKNTVVKAQESIARNATLIDKIDDTTSASECYNLCCSYATCNVALIRFEKIYDDENEEVIKKSCYLFDCKSPSVCTYKQQKDFAVIMLDRPNKQLLNFNVEQTNKTPKNELISNEEKCPSGTPVAMCSYIPCAKASCPGDASAMCKNNFCGGCNAVFYTKTGEKADCKPKVSEEKKIEKVNVNRNKQVPISDKQDFQVSKVKEQANHNEQELTVSASDEQEAPRENLLAKISNHNNSSDPYYQSEKRPWEDKPGEEHIIDSYSTPRAYINGITGKVEQPFISVPLIVVFVISLLFLFGLIYHVKCGRRGKPKKVAVDDGDYLINGMYL</sequence>
<gene>
    <name evidence="12" type="primary">LOC100202862</name>
</gene>
<feature type="compositionally biased region" description="Basic and acidic residues" evidence="7">
    <location>
        <begin position="278"/>
        <end position="289"/>
    </location>
</feature>
<accession>A0ABM4C431</accession>
<dbReference type="Proteomes" id="UP001652625">
    <property type="component" value="Chromosome 06"/>
</dbReference>
<dbReference type="InterPro" id="IPR013980">
    <property type="entry name" value="MANSC_dom"/>
</dbReference>
<evidence type="ECO:0000313" key="12">
    <source>
        <dbReference type="RefSeq" id="XP_065656327.1"/>
    </source>
</evidence>
<dbReference type="Pfam" id="PF07502">
    <property type="entry name" value="MANEC"/>
    <property type="match status" value="1"/>
</dbReference>
<dbReference type="PANTHER" id="PTHR46876">
    <property type="entry name" value="LOW-DENSITY LIPOPROTEIN RECEPTOR-RELATED PROTEIN 11"/>
    <property type="match status" value="1"/>
</dbReference>
<dbReference type="SMART" id="SM00765">
    <property type="entry name" value="MANEC"/>
    <property type="match status" value="1"/>
</dbReference>
<evidence type="ECO:0000256" key="6">
    <source>
        <dbReference type="ARBA" id="ARBA00023180"/>
    </source>
</evidence>
<keyword evidence="3 9" id="KW-0732">Signal</keyword>
<evidence type="ECO:0000256" key="4">
    <source>
        <dbReference type="ARBA" id="ARBA00022989"/>
    </source>
</evidence>
<protein>
    <submittedName>
        <fullName evidence="12">Uncharacterized protein LOC100202862</fullName>
    </submittedName>
</protein>
<dbReference type="InterPro" id="IPR011106">
    <property type="entry name" value="MANSC_N"/>
</dbReference>
<evidence type="ECO:0000256" key="2">
    <source>
        <dbReference type="ARBA" id="ARBA00022692"/>
    </source>
</evidence>
<keyword evidence="2 8" id="KW-0812">Transmembrane</keyword>
<keyword evidence="11" id="KW-1185">Reference proteome</keyword>
<evidence type="ECO:0000313" key="11">
    <source>
        <dbReference type="Proteomes" id="UP001652625"/>
    </source>
</evidence>